<dbReference type="AlphaFoldDB" id="A0A067NV84"/>
<feature type="domain" description="DUF6593" evidence="2">
    <location>
        <begin position="143"/>
        <end position="290"/>
    </location>
</feature>
<protein>
    <recommendedName>
        <fullName evidence="2">DUF6593 domain-containing protein</fullName>
    </recommendedName>
</protein>
<proteinExistence type="predicted"/>
<dbReference type="EMBL" id="KL198008">
    <property type="protein sequence ID" value="KDQ28047.1"/>
    <property type="molecule type" value="Genomic_DNA"/>
</dbReference>
<evidence type="ECO:0000313" key="3">
    <source>
        <dbReference type="EMBL" id="KDQ28047.1"/>
    </source>
</evidence>
<accession>A0A067NV84</accession>
<dbReference type="InParanoid" id="A0A067NV84"/>
<dbReference type="HOGENOM" id="CLU_813962_0_0_1"/>
<evidence type="ECO:0000313" key="4">
    <source>
        <dbReference type="Proteomes" id="UP000027073"/>
    </source>
</evidence>
<organism evidence="3 4">
    <name type="scientific">Pleurotus ostreatus (strain PC15)</name>
    <name type="common">Oyster mushroom</name>
    <dbReference type="NCBI Taxonomy" id="1137138"/>
    <lineage>
        <taxon>Eukaryota</taxon>
        <taxon>Fungi</taxon>
        <taxon>Dikarya</taxon>
        <taxon>Basidiomycota</taxon>
        <taxon>Agaricomycotina</taxon>
        <taxon>Agaricomycetes</taxon>
        <taxon>Agaricomycetidae</taxon>
        <taxon>Agaricales</taxon>
        <taxon>Pleurotineae</taxon>
        <taxon>Pleurotaceae</taxon>
        <taxon>Pleurotus</taxon>
    </lineage>
</organism>
<dbReference type="VEuPathDB" id="FungiDB:PLEOSDRAFT_158081"/>
<dbReference type="Pfam" id="PF20236">
    <property type="entry name" value="DUF6593"/>
    <property type="match status" value="1"/>
</dbReference>
<evidence type="ECO:0000259" key="2">
    <source>
        <dbReference type="Pfam" id="PF20236"/>
    </source>
</evidence>
<evidence type="ECO:0000256" key="1">
    <source>
        <dbReference type="SAM" id="MobiDB-lite"/>
    </source>
</evidence>
<reference evidence="4" key="1">
    <citation type="journal article" date="2014" name="Proc. Natl. Acad. Sci. U.S.A.">
        <title>Extensive sampling of basidiomycete genomes demonstrates inadequacy of the white-rot/brown-rot paradigm for wood decay fungi.</title>
        <authorList>
            <person name="Riley R."/>
            <person name="Salamov A.A."/>
            <person name="Brown D.W."/>
            <person name="Nagy L.G."/>
            <person name="Floudas D."/>
            <person name="Held B.W."/>
            <person name="Levasseur A."/>
            <person name="Lombard V."/>
            <person name="Morin E."/>
            <person name="Otillar R."/>
            <person name="Lindquist E.A."/>
            <person name="Sun H."/>
            <person name="LaButti K.M."/>
            <person name="Schmutz J."/>
            <person name="Jabbour D."/>
            <person name="Luo H."/>
            <person name="Baker S.E."/>
            <person name="Pisabarro A.G."/>
            <person name="Walton J.D."/>
            <person name="Blanchette R.A."/>
            <person name="Henrissat B."/>
            <person name="Martin F."/>
            <person name="Cullen D."/>
            <person name="Hibbett D.S."/>
            <person name="Grigoriev I.V."/>
        </authorList>
    </citation>
    <scope>NUCLEOTIDE SEQUENCE [LARGE SCALE GENOMIC DNA]</scope>
    <source>
        <strain evidence="4">PC15</strain>
    </source>
</reference>
<name>A0A067NV84_PLEO1</name>
<feature type="compositionally biased region" description="Pro residues" evidence="1">
    <location>
        <begin position="1"/>
        <end position="10"/>
    </location>
</feature>
<feature type="compositionally biased region" description="Low complexity" evidence="1">
    <location>
        <begin position="74"/>
        <end position="83"/>
    </location>
</feature>
<sequence length="303" mass="33683">MSIFNVPPPDYTSVAHEPITAPEDSVIIPRQPVVEDHQSLPLPPPSSTVHTTDTGSLVLSWNPAQLYAEPPAPITRTTSRTPTQSSEGSASRVNLARPPSPTPSENPPGYVEARIPTGPVLYTFSPFGHNCMILVPPPESQDTRPQYHISVDVDCFNPLVHITTVRRGANEYGDHVAEFEMGISKSPATLSIRGKHYKLSEAMQKRGSPMSRSWAWQFVRHKLYWDGSKPIECKCYASPEKTTLYATFTPARRPEVRTQPIIQAQLKITPAGYPLFDDILVSALIVARCRATPQDNDLFNFQW</sequence>
<feature type="region of interest" description="Disordered" evidence="1">
    <location>
        <begin position="1"/>
        <end position="54"/>
    </location>
</feature>
<feature type="region of interest" description="Disordered" evidence="1">
    <location>
        <begin position="68"/>
        <end position="112"/>
    </location>
</feature>
<gene>
    <name evidence="3" type="ORF">PLEOSDRAFT_158081</name>
</gene>
<dbReference type="Proteomes" id="UP000027073">
    <property type="component" value="Unassembled WGS sequence"/>
</dbReference>
<dbReference type="OrthoDB" id="3174721at2759"/>
<dbReference type="InterPro" id="IPR046528">
    <property type="entry name" value="DUF6593"/>
</dbReference>